<reference evidence="2 3" key="1">
    <citation type="submission" date="2016-06" db="EMBL/GenBank/DDBJ databases">
        <authorList>
            <person name="Kjaerup R.B."/>
            <person name="Dalgaard T.S."/>
            <person name="Juul-Madsen H.R."/>
        </authorList>
    </citation>
    <scope>NUCLEOTIDE SEQUENCE [LARGE SCALE GENOMIC DNA]</scope>
    <source>
        <strain evidence="2 3">1081914.2</strain>
    </source>
</reference>
<comment type="caution">
    <text evidence="2">The sequence shown here is derived from an EMBL/GenBank/DDBJ whole genome shotgun (WGS) entry which is preliminary data.</text>
</comment>
<protein>
    <recommendedName>
        <fullName evidence="1">Tetracyclin repressor-like C-terminal domain-containing protein</fullName>
    </recommendedName>
</protein>
<evidence type="ECO:0000313" key="2">
    <source>
        <dbReference type="EMBL" id="OBI83940.1"/>
    </source>
</evidence>
<dbReference type="Pfam" id="PF17920">
    <property type="entry name" value="TetR_C_16"/>
    <property type="match status" value="1"/>
</dbReference>
<dbReference type="Gene3D" id="1.10.357.10">
    <property type="entry name" value="Tetracycline Repressor, domain 2"/>
    <property type="match status" value="1"/>
</dbReference>
<gene>
    <name evidence="2" type="ORF">A9X01_20185</name>
</gene>
<dbReference type="AlphaFoldDB" id="A0A1A3CA85"/>
<evidence type="ECO:0000313" key="3">
    <source>
        <dbReference type="Proteomes" id="UP000093795"/>
    </source>
</evidence>
<feature type="domain" description="Tetracyclin repressor-like C-terminal" evidence="1">
    <location>
        <begin position="2"/>
        <end position="46"/>
    </location>
</feature>
<dbReference type="EMBL" id="LZKQ01000145">
    <property type="protein sequence ID" value="OBI83940.1"/>
    <property type="molecule type" value="Genomic_DNA"/>
</dbReference>
<dbReference type="SUPFAM" id="SSF48498">
    <property type="entry name" value="Tetracyclin repressor-like, C-terminal domain"/>
    <property type="match status" value="1"/>
</dbReference>
<dbReference type="Proteomes" id="UP000093795">
    <property type="component" value="Unassembled WGS sequence"/>
</dbReference>
<sequence>MQRTGLTGSFVIGLAITRYILVNPPIADLSRDEISRRAAPVIQRLLVGPVPELDSEAPTGD</sequence>
<organism evidence="2 3">
    <name type="scientific">Mycobacterium asiaticum</name>
    <dbReference type="NCBI Taxonomy" id="1790"/>
    <lineage>
        <taxon>Bacteria</taxon>
        <taxon>Bacillati</taxon>
        <taxon>Actinomycetota</taxon>
        <taxon>Actinomycetes</taxon>
        <taxon>Mycobacteriales</taxon>
        <taxon>Mycobacteriaceae</taxon>
        <taxon>Mycobacterium</taxon>
    </lineage>
</organism>
<dbReference type="InterPro" id="IPR041678">
    <property type="entry name" value="TetR_C_16"/>
</dbReference>
<accession>A0A1A3CA85</accession>
<evidence type="ECO:0000259" key="1">
    <source>
        <dbReference type="Pfam" id="PF17920"/>
    </source>
</evidence>
<name>A0A1A3CA85_MYCAS</name>
<dbReference type="InterPro" id="IPR036271">
    <property type="entry name" value="Tet_transcr_reg_TetR-rel_C_sf"/>
</dbReference>
<proteinExistence type="predicted"/>